<evidence type="ECO:0000256" key="1">
    <source>
        <dbReference type="ARBA" id="ARBA00004651"/>
    </source>
</evidence>
<feature type="transmembrane region" description="Helical" evidence="6">
    <location>
        <begin position="252"/>
        <end position="271"/>
    </location>
</feature>
<keyword evidence="4 6" id="KW-1133">Transmembrane helix</keyword>
<evidence type="ECO:0000313" key="7">
    <source>
        <dbReference type="EMBL" id="GBU05097.1"/>
    </source>
</evidence>
<evidence type="ECO:0000313" key="9">
    <source>
        <dbReference type="Proteomes" id="UP000294613"/>
    </source>
</evidence>
<dbReference type="PANTHER" id="PTHR30250">
    <property type="entry name" value="PST FAMILY PREDICTED COLANIC ACID TRANSPORTER"/>
    <property type="match status" value="1"/>
</dbReference>
<gene>
    <name evidence="8" type="ORF">EDD74_10769</name>
    <name evidence="7" type="ORF">FAEUMB_16380</name>
</gene>
<dbReference type="RefSeq" id="WP_116441668.1">
    <property type="nucleotide sequence ID" value="NZ_BHEO01000008.1"/>
</dbReference>
<evidence type="ECO:0000256" key="4">
    <source>
        <dbReference type="ARBA" id="ARBA00022989"/>
    </source>
</evidence>
<feature type="transmembrane region" description="Helical" evidence="6">
    <location>
        <begin position="362"/>
        <end position="383"/>
    </location>
</feature>
<sequence>MKKTIIQKIFISDETTTKSNFLWNTIGTGMLAAATMLFTVIVAHLSGEKAGGLFSFALTIGQWIGTIAYFELRTFQVTDVARRHSYAEYFYAKVFCCILAVLAGGGYIMLRGGTVEKAFFIFLLCIYKILDGYSDLYEGELQRYGRIDVAGKLLFWRVAGGILILTAGILLTQNLTVAVIAMIVYSLLMIFVVNEKALRVFEKGKLTFRKKEVGTVLIECLPLFLSSFLNTYVYSASRMSVDKVLDARYQLYYAAIFMPVMIINLFSTFVFKPLLSVMAEDYEQKRKRQFFLMIVKVCAIIVAVTVVCEIGAYLLGIPVLSILYGINLGAYKIDLLILLLAGGINALAFFMYYILTIMRKQNYALIGYGMEAVTAFVISDWLVRKYAIRGASVSYLIAVTVLLTIFVLFMIYNIWRGKKENGK</sequence>
<keyword evidence="5 6" id="KW-0472">Membrane</keyword>
<evidence type="ECO:0000256" key="6">
    <source>
        <dbReference type="SAM" id="Phobius"/>
    </source>
</evidence>
<keyword evidence="3 6" id="KW-0812">Transmembrane</keyword>
<protein>
    <submittedName>
        <fullName evidence="7">Exopolysaccharide biosynthesis protein</fullName>
    </submittedName>
    <submittedName>
        <fullName evidence="8">O-antigen/teichoic acid export membrane protein</fullName>
    </submittedName>
</protein>
<comment type="caution">
    <text evidence="8">The sequence shown here is derived from an EMBL/GenBank/DDBJ whole genome shotgun (WGS) entry which is preliminary data.</text>
</comment>
<feature type="transmembrane region" description="Helical" evidence="6">
    <location>
        <begin position="154"/>
        <end position="171"/>
    </location>
</feature>
<dbReference type="Proteomes" id="UP000702954">
    <property type="component" value="Unassembled WGS sequence"/>
</dbReference>
<evidence type="ECO:0000313" key="8">
    <source>
        <dbReference type="EMBL" id="TCS68678.1"/>
    </source>
</evidence>
<reference evidence="8 9" key="2">
    <citation type="submission" date="2019-03" db="EMBL/GenBank/DDBJ databases">
        <title>Genomic Encyclopedia of Type Strains, Phase IV (KMG-IV): sequencing the most valuable type-strain genomes for metagenomic binning, comparative biology and taxonomic classification.</title>
        <authorList>
            <person name="Goeker M."/>
        </authorList>
    </citation>
    <scope>NUCLEOTIDE SEQUENCE [LARGE SCALE GENOMIC DNA]</scope>
    <source>
        <strain evidence="8 9">DSM 103426</strain>
    </source>
</reference>
<comment type="subcellular location">
    <subcellularLocation>
        <location evidence="1">Cell membrane</location>
        <topology evidence="1">Multi-pass membrane protein</topology>
    </subcellularLocation>
</comment>
<reference evidence="7 10" key="1">
    <citation type="journal article" date="2018" name="Int. J. Syst. Evol. Microbiol.">
        <title>Draft Genome Sequence of Faecalimonas umbilicata JCM 30896T, an Acetate-Producing Bacterium Isolated from Human Feces.</title>
        <authorList>
            <person name="Sakamoto M."/>
            <person name="Ikeyama N."/>
            <person name="Yuki M."/>
            <person name="Ohkuma M."/>
        </authorList>
    </citation>
    <scope>NUCLEOTIDE SEQUENCE [LARGE SCALE GENOMIC DNA]</scope>
    <source>
        <strain evidence="7 10">EGH7</strain>
    </source>
</reference>
<accession>A0A4R3JPW8</accession>
<feature type="transmembrane region" description="Helical" evidence="6">
    <location>
        <begin position="51"/>
        <end position="70"/>
    </location>
</feature>
<evidence type="ECO:0000313" key="10">
    <source>
        <dbReference type="Proteomes" id="UP000702954"/>
    </source>
</evidence>
<feature type="transmembrane region" description="Helical" evidence="6">
    <location>
        <begin position="213"/>
        <end position="232"/>
    </location>
</feature>
<evidence type="ECO:0000256" key="2">
    <source>
        <dbReference type="ARBA" id="ARBA00022475"/>
    </source>
</evidence>
<dbReference type="AlphaFoldDB" id="A0A4R3JPW8"/>
<feature type="transmembrane region" description="Helical" evidence="6">
    <location>
        <begin position="115"/>
        <end position="133"/>
    </location>
</feature>
<keyword evidence="10" id="KW-1185">Reference proteome</keyword>
<feature type="transmembrane region" description="Helical" evidence="6">
    <location>
        <begin position="21"/>
        <end position="45"/>
    </location>
</feature>
<name>A0A4R3JPW8_9FIRM</name>
<evidence type="ECO:0000256" key="3">
    <source>
        <dbReference type="ARBA" id="ARBA00022692"/>
    </source>
</evidence>
<organism evidence="8 9">
    <name type="scientific">Faecalimonas umbilicata</name>
    <dbReference type="NCBI Taxonomy" id="1912855"/>
    <lineage>
        <taxon>Bacteria</taxon>
        <taxon>Bacillati</taxon>
        <taxon>Bacillota</taxon>
        <taxon>Clostridia</taxon>
        <taxon>Lachnospirales</taxon>
        <taxon>Lachnospiraceae</taxon>
        <taxon>Faecalimonas</taxon>
    </lineage>
</organism>
<dbReference type="EMBL" id="SLZV01000007">
    <property type="protein sequence ID" value="TCS68678.1"/>
    <property type="molecule type" value="Genomic_DNA"/>
</dbReference>
<keyword evidence="2" id="KW-1003">Cell membrane</keyword>
<feature type="transmembrane region" description="Helical" evidence="6">
    <location>
        <begin position="335"/>
        <end position="355"/>
    </location>
</feature>
<feature type="transmembrane region" description="Helical" evidence="6">
    <location>
        <begin position="90"/>
        <end position="109"/>
    </location>
</feature>
<dbReference type="Proteomes" id="UP000294613">
    <property type="component" value="Unassembled WGS sequence"/>
</dbReference>
<feature type="transmembrane region" description="Helical" evidence="6">
    <location>
        <begin position="291"/>
        <end position="315"/>
    </location>
</feature>
<evidence type="ECO:0000256" key="5">
    <source>
        <dbReference type="ARBA" id="ARBA00023136"/>
    </source>
</evidence>
<feature type="transmembrane region" description="Helical" evidence="6">
    <location>
        <begin position="395"/>
        <end position="415"/>
    </location>
</feature>
<feature type="transmembrane region" description="Helical" evidence="6">
    <location>
        <begin position="177"/>
        <end position="193"/>
    </location>
</feature>
<proteinExistence type="predicted"/>
<dbReference type="EMBL" id="BHEO01000008">
    <property type="protein sequence ID" value="GBU05097.1"/>
    <property type="molecule type" value="Genomic_DNA"/>
</dbReference>
<dbReference type="GO" id="GO:0005886">
    <property type="term" value="C:plasma membrane"/>
    <property type="evidence" value="ECO:0007669"/>
    <property type="project" value="UniProtKB-SubCell"/>
</dbReference>
<dbReference type="InterPro" id="IPR050833">
    <property type="entry name" value="Poly_Biosynth_Transport"/>
</dbReference>
<dbReference type="PANTHER" id="PTHR30250:SF11">
    <property type="entry name" value="O-ANTIGEN TRANSPORTER-RELATED"/>
    <property type="match status" value="1"/>
</dbReference>